<dbReference type="AlphaFoldDB" id="A0A4Y2XA34"/>
<evidence type="ECO:0000313" key="2">
    <source>
        <dbReference type="EMBL" id="GBO46473.1"/>
    </source>
</evidence>
<gene>
    <name evidence="2" type="ORF">AVEN_248195_1</name>
</gene>
<keyword evidence="3" id="KW-1185">Reference proteome</keyword>
<evidence type="ECO:0000313" key="3">
    <source>
        <dbReference type="Proteomes" id="UP000499080"/>
    </source>
</evidence>
<sequence>MTRMTPEPVLPSSSFPTTPAGGGLAVTDLTSTRPAYTAVIRWNQVSSQEPFGFDVETLPPGHRGPPMHISARKSSIVHQYQTCCDSTVNGLIPHRFQVGVDSWSKLQTICVSNKQ</sequence>
<evidence type="ECO:0000256" key="1">
    <source>
        <dbReference type="SAM" id="MobiDB-lite"/>
    </source>
</evidence>
<dbReference type="EMBL" id="BGPR01074199">
    <property type="protein sequence ID" value="GBO46473.1"/>
    <property type="molecule type" value="Genomic_DNA"/>
</dbReference>
<protein>
    <submittedName>
        <fullName evidence="2">Uncharacterized protein</fullName>
    </submittedName>
</protein>
<name>A0A4Y2XA34_ARAVE</name>
<organism evidence="2 3">
    <name type="scientific">Araneus ventricosus</name>
    <name type="common">Orbweaver spider</name>
    <name type="synonym">Epeira ventricosa</name>
    <dbReference type="NCBI Taxonomy" id="182803"/>
    <lineage>
        <taxon>Eukaryota</taxon>
        <taxon>Metazoa</taxon>
        <taxon>Ecdysozoa</taxon>
        <taxon>Arthropoda</taxon>
        <taxon>Chelicerata</taxon>
        <taxon>Arachnida</taxon>
        <taxon>Araneae</taxon>
        <taxon>Araneomorphae</taxon>
        <taxon>Entelegynae</taxon>
        <taxon>Araneoidea</taxon>
        <taxon>Araneidae</taxon>
        <taxon>Araneus</taxon>
    </lineage>
</organism>
<accession>A0A4Y2XA34</accession>
<reference evidence="2 3" key="1">
    <citation type="journal article" date="2019" name="Sci. Rep.">
        <title>Orb-weaving spider Araneus ventricosus genome elucidates the spidroin gene catalogue.</title>
        <authorList>
            <person name="Kono N."/>
            <person name="Nakamura H."/>
            <person name="Ohtoshi R."/>
            <person name="Moran D.A.P."/>
            <person name="Shinohara A."/>
            <person name="Yoshida Y."/>
            <person name="Fujiwara M."/>
            <person name="Mori M."/>
            <person name="Tomita M."/>
            <person name="Arakawa K."/>
        </authorList>
    </citation>
    <scope>NUCLEOTIDE SEQUENCE [LARGE SCALE GENOMIC DNA]</scope>
</reference>
<feature type="region of interest" description="Disordered" evidence="1">
    <location>
        <begin position="1"/>
        <end position="26"/>
    </location>
</feature>
<proteinExistence type="predicted"/>
<comment type="caution">
    <text evidence="2">The sequence shown here is derived from an EMBL/GenBank/DDBJ whole genome shotgun (WGS) entry which is preliminary data.</text>
</comment>
<dbReference type="Proteomes" id="UP000499080">
    <property type="component" value="Unassembled WGS sequence"/>
</dbReference>